<dbReference type="Pfam" id="PF14081">
    <property type="entry name" value="DUF4262"/>
    <property type="match status" value="1"/>
</dbReference>
<dbReference type="AlphaFoldDB" id="A0A2P7QLL9"/>
<name>A0A2P7QLL9_9SPHN</name>
<accession>A0A2P7QLL9</accession>
<reference evidence="1 2" key="1">
    <citation type="submission" date="2018-03" db="EMBL/GenBank/DDBJ databases">
        <title>The draft genome of Sphingosinicella sp. GL-C-18.</title>
        <authorList>
            <person name="Liu L."/>
            <person name="Li L."/>
            <person name="Liang L."/>
            <person name="Zhang X."/>
            <person name="Wang T."/>
        </authorList>
    </citation>
    <scope>NUCLEOTIDE SEQUENCE [LARGE SCALE GENOMIC DNA]</scope>
    <source>
        <strain evidence="1 2">GL-C-18</strain>
    </source>
</reference>
<evidence type="ECO:0000313" key="2">
    <source>
        <dbReference type="Proteomes" id="UP000241167"/>
    </source>
</evidence>
<gene>
    <name evidence="1" type="ORF">C7I55_16165</name>
</gene>
<dbReference type="Proteomes" id="UP000241167">
    <property type="component" value="Unassembled WGS sequence"/>
</dbReference>
<evidence type="ECO:0000313" key="1">
    <source>
        <dbReference type="EMBL" id="PSJ38861.1"/>
    </source>
</evidence>
<dbReference type="EMBL" id="PXYI01000005">
    <property type="protein sequence ID" value="PSJ38861.1"/>
    <property type="molecule type" value="Genomic_DNA"/>
</dbReference>
<organism evidence="1 2">
    <name type="scientific">Allosphingosinicella deserti</name>
    <dbReference type="NCBI Taxonomy" id="2116704"/>
    <lineage>
        <taxon>Bacteria</taxon>
        <taxon>Pseudomonadati</taxon>
        <taxon>Pseudomonadota</taxon>
        <taxon>Alphaproteobacteria</taxon>
        <taxon>Sphingomonadales</taxon>
        <taxon>Sphingomonadaceae</taxon>
        <taxon>Allosphingosinicella</taxon>
    </lineage>
</organism>
<protein>
    <recommendedName>
        <fullName evidence="3">DUF4262 domain-containing protein</fullName>
    </recommendedName>
</protein>
<keyword evidence="2" id="KW-1185">Reference proteome</keyword>
<evidence type="ECO:0008006" key="3">
    <source>
        <dbReference type="Google" id="ProtNLM"/>
    </source>
</evidence>
<dbReference type="InterPro" id="IPR025358">
    <property type="entry name" value="DUF4262"/>
</dbReference>
<sequence>MKETFEKDGSGFTVFMGLDAAPSYLVTYGFFATYGLPEIIVFGDKFMLDTLLRLYNEMIDALENLISFRDDQHWPMKCDGHHVVGRFVEASNVTADRFGDAQFCHQLAGISKPIPAYQLFWPDENGRFPWERGCSEVCRSLQPLLSNRLYEVPTRRHSLRSRLEAIIETFRVRGPRR</sequence>
<proteinExistence type="predicted"/>
<comment type="caution">
    <text evidence="1">The sequence shown here is derived from an EMBL/GenBank/DDBJ whole genome shotgun (WGS) entry which is preliminary data.</text>
</comment>